<evidence type="ECO:0000256" key="3">
    <source>
        <dbReference type="ARBA" id="ARBA00023163"/>
    </source>
</evidence>
<dbReference type="AlphaFoldDB" id="A0A2P8I0H8"/>
<dbReference type="SMART" id="SM00421">
    <property type="entry name" value="HTH_LUXR"/>
    <property type="match status" value="1"/>
</dbReference>
<dbReference type="PANTHER" id="PTHR44688">
    <property type="entry name" value="DNA-BINDING TRANSCRIPTIONAL ACTIVATOR DEVR_DOSR"/>
    <property type="match status" value="1"/>
</dbReference>
<comment type="caution">
    <text evidence="5">The sequence shown here is derived from an EMBL/GenBank/DDBJ whole genome shotgun (WGS) entry which is preliminary data.</text>
</comment>
<name>A0A2P8I0H8_SACCR</name>
<dbReference type="CDD" id="cd06170">
    <property type="entry name" value="LuxR_C_like"/>
    <property type="match status" value="1"/>
</dbReference>
<dbReference type="PROSITE" id="PS50043">
    <property type="entry name" value="HTH_LUXR_2"/>
    <property type="match status" value="1"/>
</dbReference>
<proteinExistence type="predicted"/>
<dbReference type="PANTHER" id="PTHR44688:SF16">
    <property type="entry name" value="DNA-BINDING TRANSCRIPTIONAL ACTIVATOR DEVR_DOSR"/>
    <property type="match status" value="1"/>
</dbReference>
<dbReference type="Proteomes" id="UP000241118">
    <property type="component" value="Unassembled WGS sequence"/>
</dbReference>
<dbReference type="SUPFAM" id="SSF46894">
    <property type="entry name" value="C-terminal effector domain of the bipartite response regulators"/>
    <property type="match status" value="1"/>
</dbReference>
<dbReference type="EMBL" id="PYAX01000016">
    <property type="protein sequence ID" value="PSL51976.1"/>
    <property type="molecule type" value="Genomic_DNA"/>
</dbReference>
<evidence type="ECO:0000256" key="1">
    <source>
        <dbReference type="ARBA" id="ARBA00023015"/>
    </source>
</evidence>
<dbReference type="InterPro" id="IPR000792">
    <property type="entry name" value="Tscrpt_reg_LuxR_C"/>
</dbReference>
<dbReference type="GO" id="GO:0006355">
    <property type="term" value="P:regulation of DNA-templated transcription"/>
    <property type="evidence" value="ECO:0007669"/>
    <property type="project" value="InterPro"/>
</dbReference>
<accession>A0A2P8I0H8</accession>
<gene>
    <name evidence="5" type="ORF">B0I31_11652</name>
</gene>
<feature type="domain" description="HTH luxR-type" evidence="4">
    <location>
        <begin position="144"/>
        <end position="209"/>
    </location>
</feature>
<organism evidence="5 6">
    <name type="scientific">Saccharothrix carnea</name>
    <dbReference type="NCBI Taxonomy" id="1280637"/>
    <lineage>
        <taxon>Bacteria</taxon>
        <taxon>Bacillati</taxon>
        <taxon>Actinomycetota</taxon>
        <taxon>Actinomycetes</taxon>
        <taxon>Pseudonocardiales</taxon>
        <taxon>Pseudonocardiaceae</taxon>
        <taxon>Saccharothrix</taxon>
    </lineage>
</organism>
<sequence length="216" mass="24054">MDVAVLESLEVLRCGLETMLRRLEWIDGVECHRSAEDLIIASKARGDEWHPDIIIVSCCTYDDIAEHVRVDFPASRILEVLVRADSEHLAVAARTQADGYLMLYDVTEVTLDGTLQAMTRGELPMPVPVANYLLGRARSGDVPPPRHQPYYSPRERDVIALLLDGLSNRQIADRLGISLHSAKRHVSAVLNKVNSPSRAHFVAQMLREEGVPAQGR</sequence>
<dbReference type="PRINTS" id="PR00038">
    <property type="entry name" value="HTHLUXR"/>
</dbReference>
<reference evidence="5 6" key="1">
    <citation type="submission" date="2018-03" db="EMBL/GenBank/DDBJ databases">
        <title>Genomic Encyclopedia of Type Strains, Phase III (KMG-III): the genomes of soil and plant-associated and newly described type strains.</title>
        <authorList>
            <person name="Whitman W."/>
        </authorList>
    </citation>
    <scope>NUCLEOTIDE SEQUENCE [LARGE SCALE GENOMIC DNA]</scope>
    <source>
        <strain evidence="5 6">CGMCC 4.7097</strain>
    </source>
</reference>
<keyword evidence="2 5" id="KW-0238">DNA-binding</keyword>
<dbReference type="Pfam" id="PF00196">
    <property type="entry name" value="GerE"/>
    <property type="match status" value="1"/>
</dbReference>
<evidence type="ECO:0000313" key="5">
    <source>
        <dbReference type="EMBL" id="PSL51976.1"/>
    </source>
</evidence>
<evidence type="ECO:0000259" key="4">
    <source>
        <dbReference type="PROSITE" id="PS50043"/>
    </source>
</evidence>
<keyword evidence="3" id="KW-0804">Transcription</keyword>
<dbReference type="InterPro" id="IPR016032">
    <property type="entry name" value="Sig_transdc_resp-reg_C-effctor"/>
</dbReference>
<protein>
    <submittedName>
        <fullName evidence="5">DNA-binding NarL/FixJ family response regulator</fullName>
    </submittedName>
</protein>
<dbReference type="GO" id="GO:0003677">
    <property type="term" value="F:DNA binding"/>
    <property type="evidence" value="ECO:0007669"/>
    <property type="project" value="UniProtKB-KW"/>
</dbReference>
<keyword evidence="1" id="KW-0805">Transcription regulation</keyword>
<keyword evidence="6" id="KW-1185">Reference proteome</keyword>
<evidence type="ECO:0000313" key="6">
    <source>
        <dbReference type="Proteomes" id="UP000241118"/>
    </source>
</evidence>
<evidence type="ECO:0000256" key="2">
    <source>
        <dbReference type="ARBA" id="ARBA00023125"/>
    </source>
</evidence>
<dbReference type="Gene3D" id="3.40.50.2300">
    <property type="match status" value="1"/>
</dbReference>